<name>A0ABP8A5L1_9SPHI</name>
<protein>
    <submittedName>
        <fullName evidence="2">Crp/Fnr family transcriptional regulator</fullName>
    </submittedName>
</protein>
<accession>A0ABP8A5L1</accession>
<evidence type="ECO:0000313" key="3">
    <source>
        <dbReference type="Proteomes" id="UP001500167"/>
    </source>
</evidence>
<dbReference type="InterPro" id="IPR014710">
    <property type="entry name" value="RmlC-like_jellyroll"/>
</dbReference>
<comment type="caution">
    <text evidence="2">The sequence shown here is derived from an EMBL/GenBank/DDBJ whole genome shotgun (WGS) entry which is preliminary data.</text>
</comment>
<dbReference type="InterPro" id="IPR000595">
    <property type="entry name" value="cNMP-bd_dom"/>
</dbReference>
<keyword evidence="3" id="KW-1185">Reference proteome</keyword>
<proteinExistence type="predicted"/>
<evidence type="ECO:0000313" key="2">
    <source>
        <dbReference type="EMBL" id="GAA4178394.1"/>
    </source>
</evidence>
<dbReference type="InterPro" id="IPR018490">
    <property type="entry name" value="cNMP-bd_dom_sf"/>
</dbReference>
<sequence>MKDINVNLDMSKILREQFRKYIDITDVEFDYILSHFSFKKFKKHQFLIQEGQFVLNDYFLLSGCVKSYYTDEIGKIHILLFAIQDWWITDYEAYYYQKNAKVNIDCLEDTEVLCLSNENREKLCREFHQVEHFFRKKTNRRNVALQNRILSLLSSSAKQRYEKFVQEYPSLVQKLPKHILAAYLGVTRETLSRLNSPNN</sequence>
<dbReference type="Proteomes" id="UP001500167">
    <property type="component" value="Unassembled WGS sequence"/>
</dbReference>
<organism evidence="2 3">
    <name type="scientific">Sphingobacterium ginsenosidimutans</name>
    <dbReference type="NCBI Taxonomy" id="687845"/>
    <lineage>
        <taxon>Bacteria</taxon>
        <taxon>Pseudomonadati</taxon>
        <taxon>Bacteroidota</taxon>
        <taxon>Sphingobacteriia</taxon>
        <taxon>Sphingobacteriales</taxon>
        <taxon>Sphingobacteriaceae</taxon>
        <taxon>Sphingobacterium</taxon>
    </lineage>
</organism>
<dbReference type="EMBL" id="BAAAZK010000007">
    <property type="protein sequence ID" value="GAA4178394.1"/>
    <property type="molecule type" value="Genomic_DNA"/>
</dbReference>
<dbReference type="CDD" id="cd00038">
    <property type="entry name" value="CAP_ED"/>
    <property type="match status" value="1"/>
</dbReference>
<dbReference type="Pfam" id="PF00027">
    <property type="entry name" value="cNMP_binding"/>
    <property type="match status" value="1"/>
</dbReference>
<evidence type="ECO:0000259" key="1">
    <source>
        <dbReference type="Pfam" id="PF00027"/>
    </source>
</evidence>
<dbReference type="Gene3D" id="2.60.120.10">
    <property type="entry name" value="Jelly Rolls"/>
    <property type="match status" value="1"/>
</dbReference>
<reference evidence="3" key="1">
    <citation type="journal article" date="2019" name="Int. J. Syst. Evol. Microbiol.">
        <title>The Global Catalogue of Microorganisms (GCM) 10K type strain sequencing project: providing services to taxonomists for standard genome sequencing and annotation.</title>
        <authorList>
            <consortium name="The Broad Institute Genomics Platform"/>
            <consortium name="The Broad Institute Genome Sequencing Center for Infectious Disease"/>
            <person name="Wu L."/>
            <person name="Ma J."/>
        </authorList>
    </citation>
    <scope>NUCLEOTIDE SEQUENCE [LARGE SCALE GENOMIC DNA]</scope>
    <source>
        <strain evidence="3">JCM 16722</strain>
    </source>
</reference>
<gene>
    <name evidence="2" type="ORF">GCM10022218_28950</name>
</gene>
<feature type="domain" description="Cyclic nucleotide-binding" evidence="1">
    <location>
        <begin position="39"/>
        <end position="126"/>
    </location>
</feature>
<dbReference type="SUPFAM" id="SSF51206">
    <property type="entry name" value="cAMP-binding domain-like"/>
    <property type="match status" value="1"/>
</dbReference>